<comment type="caution">
    <text evidence="2">The sequence shown here is derived from an EMBL/GenBank/DDBJ whole genome shotgun (WGS) entry which is preliminary data.</text>
</comment>
<evidence type="ECO:0000256" key="1">
    <source>
        <dbReference type="SAM" id="MobiDB-lite"/>
    </source>
</evidence>
<feature type="region of interest" description="Disordered" evidence="1">
    <location>
        <begin position="1"/>
        <end position="23"/>
    </location>
</feature>
<name>A0A3S5BY80_9PLAT</name>
<organism evidence="2 3">
    <name type="scientific">Protopolystoma xenopodis</name>
    <dbReference type="NCBI Taxonomy" id="117903"/>
    <lineage>
        <taxon>Eukaryota</taxon>
        <taxon>Metazoa</taxon>
        <taxon>Spiralia</taxon>
        <taxon>Lophotrochozoa</taxon>
        <taxon>Platyhelminthes</taxon>
        <taxon>Monogenea</taxon>
        <taxon>Polyopisthocotylea</taxon>
        <taxon>Polystomatidea</taxon>
        <taxon>Polystomatidae</taxon>
        <taxon>Protopolystoma</taxon>
    </lineage>
</organism>
<protein>
    <submittedName>
        <fullName evidence="2">Uncharacterized protein</fullName>
    </submittedName>
</protein>
<dbReference type="EMBL" id="CAAALY010066196">
    <property type="protein sequence ID" value="VEL24151.1"/>
    <property type="molecule type" value="Genomic_DNA"/>
</dbReference>
<gene>
    <name evidence="2" type="ORF">PXEA_LOCUS17591</name>
</gene>
<evidence type="ECO:0000313" key="2">
    <source>
        <dbReference type="EMBL" id="VEL24151.1"/>
    </source>
</evidence>
<sequence>MSHVRLDSSTSPGSRKPAGDQVPAYLVRENDRQLAQSLVGKRSGVILSVVGPPISPHFEDDADDSVWEDSQSACSASEEADVVPTIKGNRKPEVSKLLLHFMLLLRLDCFIGPVLVSRRLGTAPNCRTKTELF</sequence>
<accession>A0A3S5BY80</accession>
<keyword evidence="3" id="KW-1185">Reference proteome</keyword>
<dbReference type="AlphaFoldDB" id="A0A3S5BY80"/>
<reference evidence="2" key="1">
    <citation type="submission" date="2018-11" db="EMBL/GenBank/DDBJ databases">
        <authorList>
            <consortium name="Pathogen Informatics"/>
        </authorList>
    </citation>
    <scope>NUCLEOTIDE SEQUENCE</scope>
</reference>
<dbReference type="Proteomes" id="UP000784294">
    <property type="component" value="Unassembled WGS sequence"/>
</dbReference>
<proteinExistence type="predicted"/>
<evidence type="ECO:0000313" key="3">
    <source>
        <dbReference type="Proteomes" id="UP000784294"/>
    </source>
</evidence>